<dbReference type="EMBL" id="VSSQ01000001">
    <property type="protein sequence ID" value="MPL54846.1"/>
    <property type="molecule type" value="Genomic_DNA"/>
</dbReference>
<organism evidence="2">
    <name type="scientific">bioreactor metagenome</name>
    <dbReference type="NCBI Taxonomy" id="1076179"/>
    <lineage>
        <taxon>unclassified sequences</taxon>
        <taxon>metagenomes</taxon>
        <taxon>ecological metagenomes</taxon>
    </lineage>
</organism>
<feature type="domain" description="Spore protein YkvP/CgeB glycosyl transferase-like" evidence="1">
    <location>
        <begin position="185"/>
        <end position="328"/>
    </location>
</feature>
<reference evidence="2" key="1">
    <citation type="submission" date="2019-08" db="EMBL/GenBank/DDBJ databases">
        <authorList>
            <person name="Kucharzyk K."/>
            <person name="Murdoch R.W."/>
            <person name="Higgins S."/>
            <person name="Loffler F."/>
        </authorList>
    </citation>
    <scope>NUCLEOTIDE SEQUENCE</scope>
</reference>
<proteinExistence type="predicted"/>
<dbReference type="AlphaFoldDB" id="A0A644SJJ4"/>
<gene>
    <name evidence="2" type="ORF">SDC9_00312</name>
</gene>
<evidence type="ECO:0000313" key="2">
    <source>
        <dbReference type="EMBL" id="MPL54846.1"/>
    </source>
</evidence>
<evidence type="ECO:0000259" key="1">
    <source>
        <dbReference type="Pfam" id="PF13524"/>
    </source>
</evidence>
<dbReference type="Pfam" id="PF13524">
    <property type="entry name" value="Glyco_trans_1_2"/>
    <property type="match status" value="1"/>
</dbReference>
<name>A0A644SJJ4_9ZZZZ</name>
<sequence length="331" mass="38906">MKIAIIGSKEFDSLEYHLADTLQNVMLHDVFHIDIKDVIKIPFKYNYYAQKFIPRYDEYVFEKIADQVIAQQPDLVIGVYRFIHPNCIAKIKKNLKGVKTIHINPDAITTFEYQQVFASNYDAYFTKDPYIVDFMTNKMGLKTHYFPEAFNPRVHNSGDEDVTTLQNRIDIDVVGFGTMYPYRAKFFSEIIKQGIKVDLFGVPDRRFPKKEISDSFRKEYITGDRKAEVLRGAKIVLNNFHYAEINSANVKFFEINGIGAFQLCDYKPILQEYSNINIEKFTFKNIQEAVDKIKYFLENPIERLAIAEEQKKYFLENHTYEKRLIELLNLI</sequence>
<protein>
    <recommendedName>
        <fullName evidence="1">Spore protein YkvP/CgeB glycosyl transferase-like domain-containing protein</fullName>
    </recommendedName>
</protein>
<accession>A0A644SJJ4</accession>
<comment type="caution">
    <text evidence="2">The sequence shown here is derived from an EMBL/GenBank/DDBJ whole genome shotgun (WGS) entry which is preliminary data.</text>
</comment>
<dbReference type="InterPro" id="IPR055259">
    <property type="entry name" value="YkvP/CgeB_Glyco_trans-like"/>
</dbReference>